<evidence type="ECO:0000313" key="3">
    <source>
        <dbReference type="Proteomes" id="UP000016936"/>
    </source>
</evidence>
<dbReference type="AlphaFoldDB" id="M2UMK0"/>
<dbReference type="PROSITE" id="PS50181">
    <property type="entry name" value="FBOX"/>
    <property type="match status" value="1"/>
</dbReference>
<dbReference type="OMA" id="ICTIRYA"/>
<protein>
    <recommendedName>
        <fullName evidence="1">F-box domain-containing protein</fullName>
    </recommendedName>
</protein>
<gene>
    <name evidence="2" type="ORF">COCHEDRAFT_1180492</name>
</gene>
<name>M2UMK0_COCH5</name>
<evidence type="ECO:0000259" key="1">
    <source>
        <dbReference type="PROSITE" id="PS50181"/>
    </source>
</evidence>
<dbReference type="HOGENOM" id="CLU_041685_0_0_1"/>
<evidence type="ECO:0000313" key="2">
    <source>
        <dbReference type="EMBL" id="EMD89172.1"/>
    </source>
</evidence>
<reference evidence="2 3" key="1">
    <citation type="journal article" date="2012" name="PLoS Pathog.">
        <title>Diverse lifestyles and strategies of plant pathogenesis encoded in the genomes of eighteen Dothideomycetes fungi.</title>
        <authorList>
            <person name="Ohm R.A."/>
            <person name="Feau N."/>
            <person name="Henrissat B."/>
            <person name="Schoch C.L."/>
            <person name="Horwitz B.A."/>
            <person name="Barry K.W."/>
            <person name="Condon B.J."/>
            <person name="Copeland A.C."/>
            <person name="Dhillon B."/>
            <person name="Glaser F."/>
            <person name="Hesse C.N."/>
            <person name="Kosti I."/>
            <person name="LaButti K."/>
            <person name="Lindquist E.A."/>
            <person name="Lucas S."/>
            <person name="Salamov A.A."/>
            <person name="Bradshaw R.E."/>
            <person name="Ciuffetti L."/>
            <person name="Hamelin R.C."/>
            <person name="Kema G.H.J."/>
            <person name="Lawrence C."/>
            <person name="Scott J.A."/>
            <person name="Spatafora J.W."/>
            <person name="Turgeon B.G."/>
            <person name="de Wit P.J.G.M."/>
            <person name="Zhong S."/>
            <person name="Goodwin S.B."/>
            <person name="Grigoriev I.V."/>
        </authorList>
    </citation>
    <scope>NUCLEOTIDE SEQUENCE [LARGE SCALE GENOMIC DNA]</scope>
    <source>
        <strain evidence="3">C5 / ATCC 48332 / race O</strain>
    </source>
</reference>
<reference evidence="3" key="2">
    <citation type="journal article" date="2013" name="PLoS Genet.">
        <title>Comparative genome structure, secondary metabolite, and effector coding capacity across Cochliobolus pathogens.</title>
        <authorList>
            <person name="Condon B.J."/>
            <person name="Leng Y."/>
            <person name="Wu D."/>
            <person name="Bushley K.E."/>
            <person name="Ohm R.A."/>
            <person name="Otillar R."/>
            <person name="Martin J."/>
            <person name="Schackwitz W."/>
            <person name="Grimwood J."/>
            <person name="MohdZainudin N."/>
            <person name="Xue C."/>
            <person name="Wang R."/>
            <person name="Manning V.A."/>
            <person name="Dhillon B."/>
            <person name="Tu Z.J."/>
            <person name="Steffenson B.J."/>
            <person name="Salamov A."/>
            <person name="Sun H."/>
            <person name="Lowry S."/>
            <person name="LaButti K."/>
            <person name="Han J."/>
            <person name="Copeland A."/>
            <person name="Lindquist E."/>
            <person name="Barry K."/>
            <person name="Schmutz J."/>
            <person name="Baker S.E."/>
            <person name="Ciuffetti L.M."/>
            <person name="Grigoriev I.V."/>
            <person name="Zhong S."/>
            <person name="Turgeon B.G."/>
        </authorList>
    </citation>
    <scope>NUCLEOTIDE SEQUENCE [LARGE SCALE GENOMIC DNA]</scope>
    <source>
        <strain evidence="3">C5 / ATCC 48332 / race O</strain>
    </source>
</reference>
<sequence length="505" mass="57063">MVTMAHFAQTFARFDHAQRQHALALLTAELTPHEWRYLHALTSSRSFQLDIVGHLPIELIAHVFTYLDPAAPYRYQVVSTRWRHILRDLVVLKAGLIAWYQGAACLSDFEDYASCQRAAKRIHGFRTGRPVGIYKITSDKQIACPSLVGDYLVWLSGTTQTSALRLAHIFNLHNWHVGHAAGEAREQLVNLVLSEQIVVLVTATNTCYVYRLPTLSQRKKFSVPSARYLQNVTCRRRTVACLASLDEYMSVFIWDYDTQRGTSFNISKHSDMFFGTHGPRHLLHTVPLLQPESETIVFMFILPTPTETPDSTLFVCAIYTFRGDCVSSFRPSLPELRRLSVGRGVMPFVPVDDSGNVFAARVITTSPDSPPTNPSIVSLLLRFDTKTNDVRVCEGPVNRNNSPSDIEKYRLYLWKDTWYACPPVKATDIIHYMGTQDKAVCVPVLSDPYTQVTDVDTLTESFFLNERYVVRAMSGDIHLLCFHESSVRPTTGGDFFGNGMIRVLS</sequence>
<dbReference type="Gene3D" id="1.20.1280.50">
    <property type="match status" value="1"/>
</dbReference>
<dbReference type="Pfam" id="PF12937">
    <property type="entry name" value="F-box-like"/>
    <property type="match status" value="1"/>
</dbReference>
<dbReference type="EMBL" id="KB445579">
    <property type="protein sequence ID" value="EMD89172.1"/>
    <property type="molecule type" value="Genomic_DNA"/>
</dbReference>
<dbReference type="SUPFAM" id="SSF81383">
    <property type="entry name" value="F-box domain"/>
    <property type="match status" value="1"/>
</dbReference>
<dbReference type="eggNOG" id="ENOG502STHF">
    <property type="taxonomic scope" value="Eukaryota"/>
</dbReference>
<dbReference type="InterPro" id="IPR036047">
    <property type="entry name" value="F-box-like_dom_sf"/>
</dbReference>
<dbReference type="Proteomes" id="UP000016936">
    <property type="component" value="Unassembled WGS sequence"/>
</dbReference>
<dbReference type="InterPro" id="IPR001810">
    <property type="entry name" value="F-box_dom"/>
</dbReference>
<feature type="domain" description="F-box" evidence="1">
    <location>
        <begin position="49"/>
        <end position="95"/>
    </location>
</feature>
<organism evidence="2 3">
    <name type="scientific">Cochliobolus heterostrophus (strain C5 / ATCC 48332 / race O)</name>
    <name type="common">Southern corn leaf blight fungus</name>
    <name type="synonym">Bipolaris maydis</name>
    <dbReference type="NCBI Taxonomy" id="701091"/>
    <lineage>
        <taxon>Eukaryota</taxon>
        <taxon>Fungi</taxon>
        <taxon>Dikarya</taxon>
        <taxon>Ascomycota</taxon>
        <taxon>Pezizomycotina</taxon>
        <taxon>Dothideomycetes</taxon>
        <taxon>Pleosporomycetidae</taxon>
        <taxon>Pleosporales</taxon>
        <taxon>Pleosporineae</taxon>
        <taxon>Pleosporaceae</taxon>
        <taxon>Bipolaris</taxon>
    </lineage>
</organism>
<keyword evidence="3" id="KW-1185">Reference proteome</keyword>
<proteinExistence type="predicted"/>
<dbReference type="OrthoDB" id="5295250at2759"/>
<dbReference type="STRING" id="701091.M2UMK0"/>
<accession>M2UMK0</accession>